<gene>
    <name evidence="2" type="ORF">B1A_15887</name>
</gene>
<feature type="domain" description="Transposase DDE" evidence="1">
    <location>
        <begin position="2"/>
        <end position="95"/>
    </location>
</feature>
<evidence type="ECO:0000259" key="1">
    <source>
        <dbReference type="Pfam" id="PF13701"/>
    </source>
</evidence>
<dbReference type="EMBL" id="AUZX01011665">
    <property type="protein sequence ID" value="EQD42542.1"/>
    <property type="molecule type" value="Genomic_DNA"/>
</dbReference>
<sequence length="99" mass="11677">MREDFSLRKIPTASFQANALYLEIIRLAYNLVTAFQRNCLEESWQNLTLQKLRYRLFMIPGELTRPQNRPVLRLRQSPRLENLSAKILANISKMKPLES</sequence>
<proteinExistence type="predicted"/>
<evidence type="ECO:0000313" key="2">
    <source>
        <dbReference type="EMBL" id="EQD42542.1"/>
    </source>
</evidence>
<protein>
    <submittedName>
        <fullName evidence="2">Transposase</fullName>
    </submittedName>
</protein>
<dbReference type="AlphaFoldDB" id="T0ZE82"/>
<reference evidence="2" key="1">
    <citation type="submission" date="2013-08" db="EMBL/GenBank/DDBJ databases">
        <authorList>
            <person name="Mendez C."/>
            <person name="Richter M."/>
            <person name="Ferrer M."/>
            <person name="Sanchez J."/>
        </authorList>
    </citation>
    <scope>NUCLEOTIDE SEQUENCE</scope>
</reference>
<dbReference type="Pfam" id="PF13701">
    <property type="entry name" value="DDE_Tnp_1_4"/>
    <property type="match status" value="1"/>
</dbReference>
<comment type="caution">
    <text evidence="2">The sequence shown here is derived from an EMBL/GenBank/DDBJ whole genome shotgun (WGS) entry which is preliminary data.</text>
</comment>
<organism evidence="2">
    <name type="scientific">mine drainage metagenome</name>
    <dbReference type="NCBI Taxonomy" id="410659"/>
    <lineage>
        <taxon>unclassified sequences</taxon>
        <taxon>metagenomes</taxon>
        <taxon>ecological metagenomes</taxon>
    </lineage>
</organism>
<name>T0ZE82_9ZZZZ</name>
<reference evidence="2" key="2">
    <citation type="journal article" date="2014" name="ISME J.">
        <title>Microbial stratification in low pH oxic and suboxic macroscopic growths along an acid mine drainage.</title>
        <authorList>
            <person name="Mendez-Garcia C."/>
            <person name="Mesa V."/>
            <person name="Sprenger R.R."/>
            <person name="Richter M."/>
            <person name="Diez M.S."/>
            <person name="Solano J."/>
            <person name="Bargiela R."/>
            <person name="Golyshina O.V."/>
            <person name="Manteca A."/>
            <person name="Ramos J.L."/>
            <person name="Gallego J.R."/>
            <person name="Llorente I."/>
            <person name="Martins Dos Santos V.A."/>
            <person name="Jensen O.N."/>
            <person name="Pelaez A.I."/>
            <person name="Sanchez J."/>
            <person name="Ferrer M."/>
        </authorList>
    </citation>
    <scope>NUCLEOTIDE SEQUENCE</scope>
</reference>
<accession>T0ZE82</accession>
<dbReference type="InterPro" id="IPR025668">
    <property type="entry name" value="Tnp_DDE_dom"/>
</dbReference>